<keyword evidence="8" id="KW-0805">Transcription regulation</keyword>
<keyword evidence="10" id="KW-0804">Transcription</keyword>
<dbReference type="PANTHER" id="PTHR33202">
    <property type="entry name" value="ZINC UPTAKE REGULATION PROTEIN"/>
    <property type="match status" value="1"/>
</dbReference>
<evidence type="ECO:0000256" key="1">
    <source>
        <dbReference type="ARBA" id="ARBA00004496"/>
    </source>
</evidence>
<dbReference type="GO" id="GO:0008270">
    <property type="term" value="F:zinc ion binding"/>
    <property type="evidence" value="ECO:0007669"/>
    <property type="project" value="TreeGrafter"/>
</dbReference>
<feature type="region of interest" description="Disordered" evidence="13">
    <location>
        <begin position="1"/>
        <end position="97"/>
    </location>
</feature>
<dbReference type="FunFam" id="1.10.10.10:FF:000459">
    <property type="entry name" value="Ferric uptake regulation protein"/>
    <property type="match status" value="1"/>
</dbReference>
<dbReference type="GO" id="GO:0000976">
    <property type="term" value="F:transcription cis-regulatory region binding"/>
    <property type="evidence" value="ECO:0007669"/>
    <property type="project" value="TreeGrafter"/>
</dbReference>
<feature type="compositionally biased region" description="Low complexity" evidence="13">
    <location>
        <begin position="13"/>
        <end position="87"/>
    </location>
</feature>
<dbReference type="PANTHER" id="PTHR33202:SF2">
    <property type="entry name" value="FERRIC UPTAKE REGULATION PROTEIN"/>
    <property type="match status" value="1"/>
</dbReference>
<evidence type="ECO:0000313" key="14">
    <source>
        <dbReference type="EMBL" id="PMC62670.1"/>
    </source>
</evidence>
<feature type="binding site" evidence="11">
    <location>
        <position position="210"/>
    </location>
    <ligand>
        <name>Zn(2+)</name>
        <dbReference type="ChEBI" id="CHEBI:29105"/>
    </ligand>
</feature>
<feature type="binding site" evidence="11">
    <location>
        <position position="173"/>
    </location>
    <ligand>
        <name>Zn(2+)</name>
        <dbReference type="ChEBI" id="CHEBI:29105"/>
    </ligand>
</feature>
<dbReference type="GO" id="GO:0003700">
    <property type="term" value="F:DNA-binding transcription factor activity"/>
    <property type="evidence" value="ECO:0007669"/>
    <property type="project" value="InterPro"/>
</dbReference>
<feature type="binding site" evidence="12">
    <location>
        <position position="164"/>
    </location>
    <ligand>
        <name>Fe cation</name>
        <dbReference type="ChEBI" id="CHEBI:24875"/>
    </ligand>
</feature>
<dbReference type="CDD" id="cd07153">
    <property type="entry name" value="Fur_like"/>
    <property type="match status" value="1"/>
</dbReference>
<evidence type="ECO:0000256" key="2">
    <source>
        <dbReference type="ARBA" id="ARBA00007957"/>
    </source>
</evidence>
<evidence type="ECO:0000256" key="8">
    <source>
        <dbReference type="ARBA" id="ARBA00023015"/>
    </source>
</evidence>
<dbReference type="STRING" id="1725.WU86_12285"/>
<accession>A0A2N6T039</accession>
<reference evidence="14 15" key="1">
    <citation type="submission" date="2017-09" db="EMBL/GenBank/DDBJ databases">
        <title>Bacterial strain isolated from the female urinary microbiota.</title>
        <authorList>
            <person name="Thomas-White K."/>
            <person name="Kumar N."/>
            <person name="Forster S."/>
            <person name="Putonti C."/>
            <person name="Lawley T."/>
            <person name="Wolfe A.J."/>
        </authorList>
    </citation>
    <scope>NUCLEOTIDE SEQUENCE [LARGE SCALE GENOMIC DNA]</scope>
    <source>
        <strain evidence="14 15">UMB0908</strain>
    </source>
</reference>
<dbReference type="InterPro" id="IPR002481">
    <property type="entry name" value="FUR"/>
</dbReference>
<dbReference type="Gene3D" id="1.10.10.10">
    <property type="entry name" value="Winged helix-like DNA-binding domain superfamily/Winged helix DNA-binding domain"/>
    <property type="match status" value="1"/>
</dbReference>
<gene>
    <name evidence="14" type="ORF">CJ204_03990</name>
</gene>
<evidence type="ECO:0000256" key="13">
    <source>
        <dbReference type="SAM" id="MobiDB-lite"/>
    </source>
</evidence>
<dbReference type="GO" id="GO:0005829">
    <property type="term" value="C:cytosol"/>
    <property type="evidence" value="ECO:0007669"/>
    <property type="project" value="TreeGrafter"/>
</dbReference>
<protein>
    <recommendedName>
        <fullName evidence="16">Transcriptional repressor</fullName>
    </recommendedName>
</protein>
<evidence type="ECO:0000256" key="6">
    <source>
        <dbReference type="ARBA" id="ARBA00022723"/>
    </source>
</evidence>
<evidence type="ECO:0000256" key="9">
    <source>
        <dbReference type="ARBA" id="ARBA00023125"/>
    </source>
</evidence>
<dbReference type="EMBL" id="PNHF01000007">
    <property type="protein sequence ID" value="PMC62670.1"/>
    <property type="molecule type" value="Genomic_DNA"/>
</dbReference>
<evidence type="ECO:0000256" key="5">
    <source>
        <dbReference type="ARBA" id="ARBA00022491"/>
    </source>
</evidence>
<dbReference type="AlphaFoldDB" id="A0A2N6T039"/>
<feature type="binding site" evidence="12">
    <location>
        <position position="185"/>
    </location>
    <ligand>
        <name>Fe cation</name>
        <dbReference type="ChEBI" id="CHEBI:24875"/>
    </ligand>
</feature>
<dbReference type="Gene3D" id="3.30.1490.190">
    <property type="match status" value="1"/>
</dbReference>
<comment type="subunit">
    <text evidence="3">Homodimer.</text>
</comment>
<evidence type="ECO:0000256" key="7">
    <source>
        <dbReference type="ARBA" id="ARBA00022833"/>
    </source>
</evidence>
<keyword evidence="6 11" id="KW-0479">Metal-binding</keyword>
<dbReference type="InterPro" id="IPR036390">
    <property type="entry name" value="WH_DNA-bd_sf"/>
</dbReference>
<feature type="binding site" evidence="11">
    <location>
        <position position="170"/>
    </location>
    <ligand>
        <name>Zn(2+)</name>
        <dbReference type="ChEBI" id="CHEBI:29105"/>
    </ligand>
</feature>
<comment type="cofactor">
    <cofactor evidence="12">
        <name>Mn(2+)</name>
        <dbReference type="ChEBI" id="CHEBI:29035"/>
    </cofactor>
    <cofactor evidence="12">
        <name>Fe(2+)</name>
        <dbReference type="ChEBI" id="CHEBI:29033"/>
    </cofactor>
    <text evidence="12">Binds 1 Mn(2+) or Fe(2+) ion per subunit.</text>
</comment>
<dbReference type="SUPFAM" id="SSF46785">
    <property type="entry name" value="Winged helix' DNA-binding domain"/>
    <property type="match status" value="1"/>
</dbReference>
<evidence type="ECO:0000256" key="10">
    <source>
        <dbReference type="ARBA" id="ARBA00023163"/>
    </source>
</evidence>
<dbReference type="Pfam" id="PF01475">
    <property type="entry name" value="FUR"/>
    <property type="match status" value="1"/>
</dbReference>
<proteinExistence type="inferred from homology"/>
<evidence type="ECO:0008006" key="16">
    <source>
        <dbReference type="Google" id="ProtNLM"/>
    </source>
</evidence>
<feature type="binding site" evidence="12">
    <location>
        <position position="202"/>
    </location>
    <ligand>
        <name>Fe cation</name>
        <dbReference type="ChEBI" id="CHEBI:24875"/>
    </ligand>
</feature>
<evidence type="ECO:0000256" key="3">
    <source>
        <dbReference type="ARBA" id="ARBA00011738"/>
    </source>
</evidence>
<keyword evidence="12" id="KW-0408">Iron</keyword>
<comment type="similarity">
    <text evidence="2">Belongs to the Fur family.</text>
</comment>
<comment type="caution">
    <text evidence="14">The sequence shown here is derived from an EMBL/GenBank/DDBJ whole genome shotgun (WGS) entry which is preliminary data.</text>
</comment>
<evidence type="ECO:0000256" key="4">
    <source>
        <dbReference type="ARBA" id="ARBA00022490"/>
    </source>
</evidence>
<dbReference type="Proteomes" id="UP000235363">
    <property type="component" value="Unassembled WGS sequence"/>
</dbReference>
<keyword evidence="9" id="KW-0238">DNA-binding</keyword>
<keyword evidence="7 11" id="KW-0862">Zinc</keyword>
<keyword evidence="4" id="KW-0963">Cytoplasm</keyword>
<sequence length="220" mass="22153">MSSTKGQSADGHASVGDAAGDAAASAPSPSATPPSATSPSGTSPSGTSPSATTPSGTSPSATTPSGTSPSVTTPSGTSPSAASPSAPKIGVRSTRQRKAVIAAMSDMTKFSSAKDIHQVLEERGDKVGLTTVYRTLQSLSEVKAVDVLHTDAGEALYRLCGDHHHHHLVCTECGETVEIGGGPVEEWAGDLASEHGFRLTGHTAEVFGVCADCQNEPDEG</sequence>
<evidence type="ECO:0000256" key="12">
    <source>
        <dbReference type="PIRSR" id="PIRSR602481-2"/>
    </source>
</evidence>
<evidence type="ECO:0000313" key="15">
    <source>
        <dbReference type="Proteomes" id="UP000235363"/>
    </source>
</evidence>
<name>A0A2N6T039_9CORY</name>
<evidence type="ECO:0000256" key="11">
    <source>
        <dbReference type="PIRSR" id="PIRSR602481-1"/>
    </source>
</evidence>
<comment type="cofactor">
    <cofactor evidence="11">
        <name>Zn(2+)</name>
        <dbReference type="ChEBI" id="CHEBI:29105"/>
    </cofactor>
    <text evidence="11">Binds 1 zinc ion per subunit.</text>
</comment>
<comment type="subcellular location">
    <subcellularLocation>
        <location evidence="1">Cytoplasm</location>
    </subcellularLocation>
</comment>
<organism evidence="14 15">
    <name type="scientific">Corynebacterium xerosis</name>
    <dbReference type="NCBI Taxonomy" id="1725"/>
    <lineage>
        <taxon>Bacteria</taxon>
        <taxon>Bacillati</taxon>
        <taxon>Actinomycetota</taxon>
        <taxon>Actinomycetes</taxon>
        <taxon>Mycobacteriales</taxon>
        <taxon>Corynebacteriaceae</taxon>
        <taxon>Corynebacterium</taxon>
    </lineage>
</organism>
<dbReference type="GO" id="GO:0045892">
    <property type="term" value="P:negative regulation of DNA-templated transcription"/>
    <property type="evidence" value="ECO:0007669"/>
    <property type="project" value="TreeGrafter"/>
</dbReference>
<dbReference type="InterPro" id="IPR036388">
    <property type="entry name" value="WH-like_DNA-bd_sf"/>
</dbReference>
<keyword evidence="5" id="KW-0678">Repressor</keyword>
<feature type="binding site" evidence="11">
    <location>
        <position position="213"/>
    </location>
    <ligand>
        <name>Zn(2+)</name>
        <dbReference type="ChEBI" id="CHEBI:29105"/>
    </ligand>
</feature>
<dbReference type="InterPro" id="IPR043135">
    <property type="entry name" value="Fur_C"/>
</dbReference>
<dbReference type="GO" id="GO:1900376">
    <property type="term" value="P:regulation of secondary metabolite biosynthetic process"/>
    <property type="evidence" value="ECO:0007669"/>
    <property type="project" value="TreeGrafter"/>
</dbReference>